<dbReference type="Proteomes" id="UP000277580">
    <property type="component" value="Unassembled WGS sequence"/>
</dbReference>
<dbReference type="InterPro" id="IPR008271">
    <property type="entry name" value="Ser/Thr_kinase_AS"/>
</dbReference>
<evidence type="ECO:0000313" key="3">
    <source>
        <dbReference type="EMBL" id="RPB07284.1"/>
    </source>
</evidence>
<keyword evidence="1" id="KW-0472">Membrane</keyword>
<keyword evidence="3" id="KW-0418">Kinase</keyword>
<dbReference type="PROSITE" id="PS00108">
    <property type="entry name" value="PROTEIN_KINASE_ST"/>
    <property type="match status" value="1"/>
</dbReference>
<reference evidence="3 4" key="1">
    <citation type="journal article" date="2018" name="Nat. Ecol. Evol.">
        <title>Pezizomycetes genomes reveal the molecular basis of ectomycorrhizal truffle lifestyle.</title>
        <authorList>
            <person name="Murat C."/>
            <person name="Payen T."/>
            <person name="Noel B."/>
            <person name="Kuo A."/>
            <person name="Morin E."/>
            <person name="Chen J."/>
            <person name="Kohler A."/>
            <person name="Krizsan K."/>
            <person name="Balestrini R."/>
            <person name="Da Silva C."/>
            <person name="Montanini B."/>
            <person name="Hainaut M."/>
            <person name="Levati E."/>
            <person name="Barry K.W."/>
            <person name="Belfiori B."/>
            <person name="Cichocki N."/>
            <person name="Clum A."/>
            <person name="Dockter R.B."/>
            <person name="Fauchery L."/>
            <person name="Guy J."/>
            <person name="Iotti M."/>
            <person name="Le Tacon F."/>
            <person name="Lindquist E.A."/>
            <person name="Lipzen A."/>
            <person name="Malagnac F."/>
            <person name="Mello A."/>
            <person name="Molinier V."/>
            <person name="Miyauchi S."/>
            <person name="Poulain J."/>
            <person name="Riccioni C."/>
            <person name="Rubini A."/>
            <person name="Sitrit Y."/>
            <person name="Splivallo R."/>
            <person name="Traeger S."/>
            <person name="Wang M."/>
            <person name="Zifcakova L."/>
            <person name="Wipf D."/>
            <person name="Zambonelli A."/>
            <person name="Paolocci F."/>
            <person name="Nowrousian M."/>
            <person name="Ottonello S."/>
            <person name="Baldrian P."/>
            <person name="Spatafora J.W."/>
            <person name="Henrissat B."/>
            <person name="Nagy L.G."/>
            <person name="Aury J.M."/>
            <person name="Wincker P."/>
            <person name="Grigoriev I.V."/>
            <person name="Bonfante P."/>
            <person name="Martin F.M."/>
        </authorList>
    </citation>
    <scope>NUCLEOTIDE SEQUENCE [LARGE SCALE GENOMIC DNA]</scope>
    <source>
        <strain evidence="3 4">CCBAS932</strain>
    </source>
</reference>
<dbReference type="SMART" id="SM00220">
    <property type="entry name" value="S_TKc"/>
    <property type="match status" value="1"/>
</dbReference>
<feature type="transmembrane region" description="Helical" evidence="1">
    <location>
        <begin position="343"/>
        <end position="364"/>
    </location>
</feature>
<dbReference type="GO" id="GO:0005737">
    <property type="term" value="C:cytoplasm"/>
    <property type="evidence" value="ECO:0007669"/>
    <property type="project" value="TreeGrafter"/>
</dbReference>
<dbReference type="EMBL" id="ML119188">
    <property type="protein sequence ID" value="RPB07284.1"/>
    <property type="molecule type" value="Genomic_DNA"/>
</dbReference>
<dbReference type="PROSITE" id="PS50011">
    <property type="entry name" value="PROTEIN_KINASE_DOM"/>
    <property type="match status" value="1"/>
</dbReference>
<dbReference type="PANTHER" id="PTHR44167:SF24">
    <property type="entry name" value="SERINE_THREONINE-PROTEIN KINASE CHK2"/>
    <property type="match status" value="1"/>
</dbReference>
<evidence type="ECO:0000313" key="4">
    <source>
        <dbReference type="Proteomes" id="UP000277580"/>
    </source>
</evidence>
<dbReference type="InterPro" id="IPR011009">
    <property type="entry name" value="Kinase-like_dom_sf"/>
</dbReference>
<gene>
    <name evidence="3" type="ORF">P167DRAFT_530137</name>
</gene>
<evidence type="ECO:0000259" key="2">
    <source>
        <dbReference type="PROSITE" id="PS50011"/>
    </source>
</evidence>
<keyword evidence="1" id="KW-0812">Transmembrane</keyword>
<dbReference type="Gene3D" id="1.10.510.10">
    <property type="entry name" value="Transferase(Phosphotransferase) domain 1"/>
    <property type="match status" value="1"/>
</dbReference>
<dbReference type="PANTHER" id="PTHR44167">
    <property type="entry name" value="OVARIAN-SPECIFIC SERINE/THREONINE-PROTEIN KINASE LOK-RELATED"/>
    <property type="match status" value="1"/>
</dbReference>
<name>A0A3N4K9T7_9PEZI</name>
<dbReference type="OrthoDB" id="10252171at2759"/>
<proteinExistence type="predicted"/>
<dbReference type="InParanoid" id="A0A3N4K9T7"/>
<dbReference type="Pfam" id="PF00069">
    <property type="entry name" value="Pkinase"/>
    <property type="match status" value="1"/>
</dbReference>
<dbReference type="GO" id="GO:0005634">
    <property type="term" value="C:nucleus"/>
    <property type="evidence" value="ECO:0007669"/>
    <property type="project" value="TreeGrafter"/>
</dbReference>
<dbReference type="GO" id="GO:0005524">
    <property type="term" value="F:ATP binding"/>
    <property type="evidence" value="ECO:0007669"/>
    <property type="project" value="InterPro"/>
</dbReference>
<accession>A0A3N4K9T7</accession>
<sequence length="394" mass="44486">MSSNWKLPTKFDGDQGVTHDEKEWSARRAIGSGASGTVWLQELTLGGPTSFRAVKTINKWASITPSTRTFLTEVEILSKVAHRNDLFVEFLGWYEDKAFIYIAMEFIKDGDLSQYIQNHRLEVKRHSKEITKQLLTGLEVLHSLGICHRDLKPKNILIASCNPLHVKISDFGIAKIEMNTVLRTNIGTHGYFAPEIMPMTRREIKGFTPSRQYTKAVDMWALGILLYEMLTSVNPFLFRDRGNNSGHTMYSGDLPLDLLEPDTSVDVLNLLKSLIQADPRKRISAASALESEWILSSRPSATRNVSGPDPPPPMSMDPECLPSQAAEAKDYDYLNYLWGNLEIIVLVLGIIWTLVLGIITWALVLSSRAVWILFWCMWILFLGLWGNICLTLDS</sequence>
<dbReference type="GO" id="GO:0004674">
    <property type="term" value="F:protein serine/threonine kinase activity"/>
    <property type="evidence" value="ECO:0007669"/>
    <property type="project" value="TreeGrafter"/>
</dbReference>
<organism evidence="3 4">
    <name type="scientific">Morchella conica CCBAS932</name>
    <dbReference type="NCBI Taxonomy" id="1392247"/>
    <lineage>
        <taxon>Eukaryota</taxon>
        <taxon>Fungi</taxon>
        <taxon>Dikarya</taxon>
        <taxon>Ascomycota</taxon>
        <taxon>Pezizomycotina</taxon>
        <taxon>Pezizomycetes</taxon>
        <taxon>Pezizales</taxon>
        <taxon>Morchellaceae</taxon>
        <taxon>Morchella</taxon>
    </lineage>
</organism>
<keyword evidence="4" id="KW-1185">Reference proteome</keyword>
<dbReference type="InterPro" id="IPR000719">
    <property type="entry name" value="Prot_kinase_dom"/>
</dbReference>
<feature type="domain" description="Protein kinase" evidence="2">
    <location>
        <begin position="24"/>
        <end position="294"/>
    </location>
</feature>
<keyword evidence="3" id="KW-0808">Transferase</keyword>
<evidence type="ECO:0000256" key="1">
    <source>
        <dbReference type="SAM" id="Phobius"/>
    </source>
</evidence>
<dbReference type="AlphaFoldDB" id="A0A3N4K9T7"/>
<dbReference type="STRING" id="1392247.A0A3N4K9T7"/>
<protein>
    <submittedName>
        <fullName evidence="3">Kinase-like protein</fullName>
    </submittedName>
</protein>
<dbReference type="GO" id="GO:0044773">
    <property type="term" value="P:mitotic DNA damage checkpoint signaling"/>
    <property type="evidence" value="ECO:0007669"/>
    <property type="project" value="TreeGrafter"/>
</dbReference>
<feature type="transmembrane region" description="Helical" evidence="1">
    <location>
        <begin position="370"/>
        <end position="392"/>
    </location>
</feature>
<keyword evidence="1" id="KW-1133">Transmembrane helix</keyword>
<dbReference type="SUPFAM" id="SSF56112">
    <property type="entry name" value="Protein kinase-like (PK-like)"/>
    <property type="match status" value="1"/>
</dbReference>